<feature type="compositionally biased region" description="Basic residues" evidence="1">
    <location>
        <begin position="199"/>
        <end position="210"/>
    </location>
</feature>
<dbReference type="AlphaFoldDB" id="A0A9P4Z0R2"/>
<evidence type="ECO:0000256" key="1">
    <source>
        <dbReference type="SAM" id="MobiDB-lite"/>
    </source>
</evidence>
<comment type="caution">
    <text evidence="2">The sequence shown here is derived from an EMBL/GenBank/DDBJ whole genome shotgun (WGS) entry which is preliminary data.</text>
</comment>
<proteinExistence type="predicted"/>
<dbReference type="OrthoDB" id="8249012at2759"/>
<keyword evidence="3" id="KW-1185">Reference proteome</keyword>
<gene>
    <name evidence="2" type="ORF">GMORB2_3997</name>
</gene>
<name>A0A9P4Z0R2_9HYPO</name>
<protein>
    <submittedName>
        <fullName evidence="2">Uncharacterized protein</fullName>
    </submittedName>
</protein>
<dbReference type="PANTHER" id="PTHR21521">
    <property type="entry name" value="AMUN, ISOFORM A"/>
    <property type="match status" value="1"/>
</dbReference>
<dbReference type="RefSeq" id="XP_035323810.1">
    <property type="nucleotide sequence ID" value="XM_035465973.1"/>
</dbReference>
<dbReference type="GeneID" id="55970225"/>
<evidence type="ECO:0000313" key="2">
    <source>
        <dbReference type="EMBL" id="KAF4125158.1"/>
    </source>
</evidence>
<feature type="region of interest" description="Disordered" evidence="1">
    <location>
        <begin position="184"/>
        <end position="236"/>
    </location>
</feature>
<sequence length="236" mass="25813">MVPSGRIAKEGQKSLAELDHYRYVVAPKLFAGDEADDKMDLEVIKILVEWKLRHGTFRPTLMSLVSSNDPKAASDTVSGAIEAYRRRDNASEALSTLTKLKGIGPATASLLLTVHDPSRAIFFSDEAFYWLCCGGKKAPVKYSAKEYLALFTEARELARRIDVSVTDIEKVAYVVMKTKRSETALANGPSSSKSASSHTAKKKDPAKRKAATTESTAEASCSLQEVPPRRSKRSKA</sequence>
<reference evidence="2" key="1">
    <citation type="submission" date="2020-03" db="EMBL/GenBank/DDBJ databases">
        <title>Site-based positive gene gene selection in Geosmithia morbida across the United States reveals a broad range of putative effectors and factors for local host and environmental adapation.</title>
        <authorList>
            <person name="Onufrak A."/>
            <person name="Murdoch R.W."/>
            <person name="Gazis R."/>
            <person name="Huff M."/>
            <person name="Staton M."/>
            <person name="Klingeman W."/>
            <person name="Hadziabdic D."/>
        </authorList>
    </citation>
    <scope>NUCLEOTIDE SEQUENCE</scope>
    <source>
        <strain evidence="2">1262</strain>
    </source>
</reference>
<dbReference type="Proteomes" id="UP000749293">
    <property type="component" value="Unassembled WGS sequence"/>
</dbReference>
<dbReference type="PANTHER" id="PTHR21521:SF0">
    <property type="entry name" value="AMUN, ISOFORM A"/>
    <property type="match status" value="1"/>
</dbReference>
<dbReference type="EMBL" id="JAANYQ010000003">
    <property type="protein sequence ID" value="KAF4125158.1"/>
    <property type="molecule type" value="Genomic_DNA"/>
</dbReference>
<accession>A0A9P4Z0R2</accession>
<organism evidence="2 3">
    <name type="scientific">Geosmithia morbida</name>
    <dbReference type="NCBI Taxonomy" id="1094350"/>
    <lineage>
        <taxon>Eukaryota</taxon>
        <taxon>Fungi</taxon>
        <taxon>Dikarya</taxon>
        <taxon>Ascomycota</taxon>
        <taxon>Pezizomycotina</taxon>
        <taxon>Sordariomycetes</taxon>
        <taxon>Hypocreomycetidae</taxon>
        <taxon>Hypocreales</taxon>
        <taxon>Bionectriaceae</taxon>
        <taxon>Geosmithia</taxon>
    </lineage>
</organism>
<evidence type="ECO:0000313" key="3">
    <source>
        <dbReference type="Proteomes" id="UP000749293"/>
    </source>
</evidence>